<dbReference type="RefSeq" id="WP_010264138.1">
    <property type="nucleotide sequence ID" value="NZ_JAVRET010000024.1"/>
</dbReference>
<accession>A0ABU2QZP5</accession>
<evidence type="ECO:0000313" key="4">
    <source>
        <dbReference type="Proteomes" id="UP001183610"/>
    </source>
</evidence>
<gene>
    <name evidence="3" type="ORF">RM698_12830</name>
</gene>
<sequence length="186" mass="19183">MNDKPKPITPTRIIPGGAALPGRAPQPGELPPWRTPPPPPRPPATPPAPPPPPAPVPPPAQIEVRVVVDLAPPPEVEEERPGALARLWAQVASWRVAVAAGAALLPWLGGSSPVTAWAHTLHTAREEAGLGAAYVIAGVALGGAVLVYRRSAGRAVPAFLLVTASVGALGVLSWWDPIQVLTGVTR</sequence>
<dbReference type="Proteomes" id="UP001183610">
    <property type="component" value="Unassembled WGS sequence"/>
</dbReference>
<reference evidence="4" key="1">
    <citation type="submission" date="2023-07" db="EMBL/GenBank/DDBJ databases">
        <title>30 novel species of actinomycetes from the DSMZ collection.</title>
        <authorList>
            <person name="Nouioui I."/>
        </authorList>
    </citation>
    <scope>NUCLEOTIDE SEQUENCE [LARGE SCALE GENOMIC DNA]</scope>
    <source>
        <strain evidence="4">DSM 41979</strain>
    </source>
</reference>
<feature type="region of interest" description="Disordered" evidence="1">
    <location>
        <begin position="1"/>
        <end position="58"/>
    </location>
</feature>
<feature type="compositionally biased region" description="Pro residues" evidence="1">
    <location>
        <begin position="28"/>
        <end position="58"/>
    </location>
</feature>
<keyword evidence="2" id="KW-0472">Membrane</keyword>
<keyword evidence="4" id="KW-1185">Reference proteome</keyword>
<comment type="caution">
    <text evidence="3">The sequence shown here is derived from an EMBL/GenBank/DDBJ whole genome shotgun (WGS) entry which is preliminary data.</text>
</comment>
<evidence type="ECO:0000256" key="1">
    <source>
        <dbReference type="SAM" id="MobiDB-lite"/>
    </source>
</evidence>
<evidence type="ECO:0000313" key="3">
    <source>
        <dbReference type="EMBL" id="MDT0409933.1"/>
    </source>
</evidence>
<keyword evidence="2" id="KW-1133">Transmembrane helix</keyword>
<protein>
    <submittedName>
        <fullName evidence="3">Uncharacterized protein</fullName>
    </submittedName>
</protein>
<evidence type="ECO:0000256" key="2">
    <source>
        <dbReference type="SAM" id="Phobius"/>
    </source>
</evidence>
<feature type="transmembrane region" description="Helical" evidence="2">
    <location>
        <begin position="155"/>
        <end position="175"/>
    </location>
</feature>
<organism evidence="3 4">
    <name type="scientific">Streptomyces evansiae</name>
    <dbReference type="NCBI Taxonomy" id="3075535"/>
    <lineage>
        <taxon>Bacteria</taxon>
        <taxon>Bacillati</taxon>
        <taxon>Actinomycetota</taxon>
        <taxon>Actinomycetes</taxon>
        <taxon>Kitasatosporales</taxon>
        <taxon>Streptomycetaceae</taxon>
        <taxon>Streptomyces</taxon>
    </lineage>
</organism>
<feature type="transmembrane region" description="Helical" evidence="2">
    <location>
        <begin position="128"/>
        <end position="148"/>
    </location>
</feature>
<dbReference type="EMBL" id="JAVRET010000024">
    <property type="protein sequence ID" value="MDT0409933.1"/>
    <property type="molecule type" value="Genomic_DNA"/>
</dbReference>
<feature type="transmembrane region" description="Helical" evidence="2">
    <location>
        <begin position="87"/>
        <end position="108"/>
    </location>
</feature>
<keyword evidence="2" id="KW-0812">Transmembrane</keyword>
<proteinExistence type="predicted"/>
<name>A0ABU2QZP5_9ACTN</name>